<dbReference type="EMBL" id="AMYB01000007">
    <property type="protein sequence ID" value="OAC99725.1"/>
    <property type="molecule type" value="Genomic_DNA"/>
</dbReference>
<feature type="chain" id="PRO_5007897780" description="AB hydrolase-1 domain-containing protein" evidence="2">
    <location>
        <begin position="22"/>
        <end position="537"/>
    </location>
</feature>
<feature type="transmembrane region" description="Helical" evidence="1">
    <location>
        <begin position="197"/>
        <end position="219"/>
    </location>
</feature>
<name>A0A168I9Y5_MUCCL</name>
<evidence type="ECO:0000256" key="1">
    <source>
        <dbReference type="SAM" id="Phobius"/>
    </source>
</evidence>
<comment type="caution">
    <text evidence="3">The sequence shown here is derived from an EMBL/GenBank/DDBJ whole genome shotgun (WGS) entry which is preliminary data.</text>
</comment>
<dbReference type="STRING" id="747725.A0A168I9Y5"/>
<proteinExistence type="predicted"/>
<dbReference type="OrthoDB" id="6431331at2759"/>
<evidence type="ECO:0008006" key="5">
    <source>
        <dbReference type="Google" id="ProtNLM"/>
    </source>
</evidence>
<keyword evidence="1" id="KW-1133">Transmembrane helix</keyword>
<dbReference type="PANTHER" id="PTHR37471:SF1">
    <property type="entry name" value="AB HYDROLASE-1 DOMAIN-CONTAINING PROTEIN"/>
    <property type="match status" value="1"/>
</dbReference>
<dbReference type="Gene3D" id="3.40.50.1820">
    <property type="entry name" value="alpha/beta hydrolase"/>
    <property type="match status" value="1"/>
</dbReference>
<keyword evidence="2" id="KW-0732">Signal</keyword>
<gene>
    <name evidence="3" type="ORF">MUCCIDRAFT_185070</name>
</gene>
<dbReference type="AlphaFoldDB" id="A0A168I9Y5"/>
<reference evidence="3 4" key="1">
    <citation type="submission" date="2015-06" db="EMBL/GenBank/DDBJ databases">
        <title>Expansion of signal transduction pathways in fungi by whole-genome duplication.</title>
        <authorList>
            <consortium name="DOE Joint Genome Institute"/>
            <person name="Corrochano L.M."/>
            <person name="Kuo A."/>
            <person name="Marcet-Houben M."/>
            <person name="Polaino S."/>
            <person name="Salamov A."/>
            <person name="Villalobos J.M."/>
            <person name="Alvarez M.I."/>
            <person name="Avalos J."/>
            <person name="Benito E.P."/>
            <person name="Benoit I."/>
            <person name="Burger G."/>
            <person name="Camino L.P."/>
            <person name="Canovas D."/>
            <person name="Cerda-Olmedo E."/>
            <person name="Cheng J.-F."/>
            <person name="Dominguez A."/>
            <person name="Elias M."/>
            <person name="Eslava A.P."/>
            <person name="Glaser F."/>
            <person name="Grimwood J."/>
            <person name="Gutierrez G."/>
            <person name="Heitman J."/>
            <person name="Henrissat B."/>
            <person name="Iturriaga E.A."/>
            <person name="Lang B.F."/>
            <person name="Lavin J.L."/>
            <person name="Lee S."/>
            <person name="Li W."/>
            <person name="Lindquist E."/>
            <person name="Lopez-Garcia S."/>
            <person name="Luque E.M."/>
            <person name="Marcos A.T."/>
            <person name="Martin J."/>
            <person name="Mccluskey K."/>
            <person name="Medina H.R."/>
            <person name="Miralles-Duran A."/>
            <person name="Miyazaki A."/>
            <person name="Munoz-Torres E."/>
            <person name="Oguiza J.A."/>
            <person name="Ohm R."/>
            <person name="Olmedo M."/>
            <person name="Orejas M."/>
            <person name="Ortiz-Castellanos L."/>
            <person name="Pisabarro A.G."/>
            <person name="Rodriguez-Romero J."/>
            <person name="Ruiz-Herrera J."/>
            <person name="Ruiz-Vazquez R."/>
            <person name="Sanz C."/>
            <person name="Schackwitz W."/>
            <person name="Schmutz J."/>
            <person name="Shahriari M."/>
            <person name="Shelest E."/>
            <person name="Silva-Franco F."/>
            <person name="Soanes D."/>
            <person name="Syed K."/>
            <person name="Tagua V.G."/>
            <person name="Talbot N.J."/>
            <person name="Thon M."/>
            <person name="De Vries R.P."/>
            <person name="Wiebenga A."/>
            <person name="Yadav J.S."/>
            <person name="Braun E.L."/>
            <person name="Baker S."/>
            <person name="Garre V."/>
            <person name="Horwitz B."/>
            <person name="Torres-Martinez S."/>
            <person name="Idnurm A."/>
            <person name="Herrera-Estrella A."/>
            <person name="Gabaldon T."/>
            <person name="Grigoriev I.V."/>
        </authorList>
    </citation>
    <scope>NUCLEOTIDE SEQUENCE [LARGE SCALE GENOMIC DNA]</scope>
    <source>
        <strain evidence="3 4">CBS 277.49</strain>
    </source>
</reference>
<sequence length="537" mass="61694">MISSSLRRLLLSSILILPCSCAYISATSSARETALYKLIATNIDMMKPYMVALSITWACLEAGFFVYFSNVRQRLQQTTKPKKPLNLSERTSLFWNCVQTIVDLPSWAEGWFYYRKDHSHPAFKEIKRENLALWFAWAFWHENLDIVRQNKAWADEIEWMLASAESWFNVKFPEGLNPELQCIRLNLDPVEAVHRPLIVYVGLYALTWIFNTVFLEWHWGFTHSGATAPGIEWGGPLSFVHDVVNRLKKTIIHMTASNSTQDRHTHHKKQPRLKHLSYWYRAPSEASTTRTPLVFIHGIGAGVICYTEFVHQLAYFDRPIFLVELPYVAMHMVDHVPSAAETVLEVNEMLHTFGYDKAVYVSHSLGTGVSSWILNMAPETVAGVVMIDPICFLLHYHNVAFNFVHRIPKTLFEHIMHFGAARELYISNYISRHFQWFETIYFTQPTNTQQVAALPSPLDMDSPLANASVFLSEKDGIVGSATVYNYLLARGVDAHIMDHLEHAMFLTNTKWKDCITKRVDLIARKADYAALMMNKPL</sequence>
<dbReference type="InterPro" id="IPR029058">
    <property type="entry name" value="AB_hydrolase_fold"/>
</dbReference>
<evidence type="ECO:0000313" key="3">
    <source>
        <dbReference type="EMBL" id="OAC99725.1"/>
    </source>
</evidence>
<evidence type="ECO:0000256" key="2">
    <source>
        <dbReference type="SAM" id="SignalP"/>
    </source>
</evidence>
<dbReference type="Proteomes" id="UP000077051">
    <property type="component" value="Unassembled WGS sequence"/>
</dbReference>
<keyword evidence="1" id="KW-0812">Transmembrane</keyword>
<dbReference type="SUPFAM" id="SSF53474">
    <property type="entry name" value="alpha/beta-Hydrolases"/>
    <property type="match status" value="1"/>
</dbReference>
<feature type="signal peptide" evidence="2">
    <location>
        <begin position="1"/>
        <end position="21"/>
    </location>
</feature>
<dbReference type="PANTHER" id="PTHR37471">
    <property type="entry name" value="UNNAMED PRODUCT"/>
    <property type="match status" value="1"/>
</dbReference>
<organism evidence="3 4">
    <name type="scientific">Mucor lusitanicus CBS 277.49</name>
    <dbReference type="NCBI Taxonomy" id="747725"/>
    <lineage>
        <taxon>Eukaryota</taxon>
        <taxon>Fungi</taxon>
        <taxon>Fungi incertae sedis</taxon>
        <taxon>Mucoromycota</taxon>
        <taxon>Mucoromycotina</taxon>
        <taxon>Mucoromycetes</taxon>
        <taxon>Mucorales</taxon>
        <taxon>Mucorineae</taxon>
        <taxon>Mucoraceae</taxon>
        <taxon>Mucor</taxon>
    </lineage>
</organism>
<protein>
    <recommendedName>
        <fullName evidence="5">AB hydrolase-1 domain-containing protein</fullName>
    </recommendedName>
</protein>
<dbReference type="VEuPathDB" id="FungiDB:MUCCIDRAFT_185070"/>
<feature type="transmembrane region" description="Helical" evidence="1">
    <location>
        <begin position="49"/>
        <end position="68"/>
    </location>
</feature>
<evidence type="ECO:0000313" key="4">
    <source>
        <dbReference type="Proteomes" id="UP000077051"/>
    </source>
</evidence>
<keyword evidence="1" id="KW-0472">Membrane</keyword>
<accession>A0A168I9Y5</accession>
<keyword evidence="4" id="KW-1185">Reference proteome</keyword>